<comment type="subcellular location">
    <subcellularLocation>
        <location evidence="2">Cytoplasm</location>
    </subcellularLocation>
</comment>
<evidence type="ECO:0000256" key="6">
    <source>
        <dbReference type="ARBA" id="ARBA00022490"/>
    </source>
</evidence>
<keyword evidence="7" id="KW-0479">Metal-binding</keyword>
<sequence length="311" mass="35844">LFLFEKSRCWIHNMAEGAFTKAVNQKYPGFTYEAEGKWRGPFCFVHAADTQFGLIDSWNGVPLAEQKWEKEIVLTRKAIVAANNLSPKPRFFVVCGDLVNAFPWEEYNDSQAEDFKKVFKELDPSIPLICVCGNHDIGDSPTQQSLQKYRSNFGDDFYSFWVGGVFFIVLNSQFYKDASQVIDQKQEQDRWLDEQLEFAKSCDAHHIVMFQHIPWFFGNPDENNDYFNIELNLRKQMLSKMKNAGIKYVFAGHYHRNAGGFDQELEMIVTSAIGQQINNDKDSGMRIVCVGSEKITHEYYELDSVPTCVTL</sequence>
<comment type="caution">
    <text evidence="13">The sequence shown here is derived from an EMBL/GenBank/DDBJ whole genome shotgun (WGS) entry which is preliminary data.</text>
</comment>
<evidence type="ECO:0000259" key="12">
    <source>
        <dbReference type="Pfam" id="PF00149"/>
    </source>
</evidence>
<comment type="catalytic activity">
    <reaction evidence="10">
        <text>O-phospho-L-seryl-[protein] + H2O = L-seryl-[protein] + phosphate</text>
        <dbReference type="Rhea" id="RHEA:20629"/>
        <dbReference type="Rhea" id="RHEA-COMP:9863"/>
        <dbReference type="Rhea" id="RHEA-COMP:11604"/>
        <dbReference type="ChEBI" id="CHEBI:15377"/>
        <dbReference type="ChEBI" id="CHEBI:29999"/>
        <dbReference type="ChEBI" id="CHEBI:43474"/>
        <dbReference type="ChEBI" id="CHEBI:83421"/>
        <dbReference type="EC" id="3.1.3.16"/>
    </reaction>
</comment>
<evidence type="ECO:0000256" key="2">
    <source>
        <dbReference type="ARBA" id="ARBA00004496"/>
    </source>
</evidence>
<dbReference type="STRING" id="46731.A0A3M6U2G7"/>
<comment type="similarity">
    <text evidence="3">Belongs to the metallophosphoesterase superfamily. CPPED1 family.</text>
</comment>
<dbReference type="CDD" id="cd07395">
    <property type="entry name" value="MPP_CSTP1"/>
    <property type="match status" value="1"/>
</dbReference>
<dbReference type="AlphaFoldDB" id="A0A3M6U2G7"/>
<accession>A0A3M6U2G7</accession>
<organism evidence="13 14">
    <name type="scientific">Pocillopora damicornis</name>
    <name type="common">Cauliflower coral</name>
    <name type="synonym">Millepora damicornis</name>
    <dbReference type="NCBI Taxonomy" id="46731"/>
    <lineage>
        <taxon>Eukaryota</taxon>
        <taxon>Metazoa</taxon>
        <taxon>Cnidaria</taxon>
        <taxon>Anthozoa</taxon>
        <taxon>Hexacorallia</taxon>
        <taxon>Scleractinia</taxon>
        <taxon>Astrocoeniina</taxon>
        <taxon>Pocilloporidae</taxon>
        <taxon>Pocillopora</taxon>
    </lineage>
</organism>
<reference evidence="13 14" key="1">
    <citation type="journal article" date="2018" name="Sci. Rep.">
        <title>Comparative analysis of the Pocillopora damicornis genome highlights role of immune system in coral evolution.</title>
        <authorList>
            <person name="Cunning R."/>
            <person name="Bay R.A."/>
            <person name="Gillette P."/>
            <person name="Baker A.C."/>
            <person name="Traylor-Knowles N."/>
        </authorList>
    </citation>
    <scope>NUCLEOTIDE SEQUENCE [LARGE SCALE GENOMIC DNA]</scope>
    <source>
        <strain evidence="13">RSMAS</strain>
        <tissue evidence="13">Whole animal</tissue>
    </source>
</reference>
<evidence type="ECO:0000313" key="14">
    <source>
        <dbReference type="Proteomes" id="UP000275408"/>
    </source>
</evidence>
<dbReference type="EC" id="3.1.3.16" evidence="4"/>
<evidence type="ECO:0000256" key="1">
    <source>
        <dbReference type="ARBA" id="ARBA00001968"/>
    </source>
</evidence>
<comment type="catalytic activity">
    <reaction evidence="11">
        <text>O-phospho-L-threonyl-[protein] + H2O = L-threonyl-[protein] + phosphate</text>
        <dbReference type="Rhea" id="RHEA:47004"/>
        <dbReference type="Rhea" id="RHEA-COMP:11060"/>
        <dbReference type="Rhea" id="RHEA-COMP:11605"/>
        <dbReference type="ChEBI" id="CHEBI:15377"/>
        <dbReference type="ChEBI" id="CHEBI:30013"/>
        <dbReference type="ChEBI" id="CHEBI:43474"/>
        <dbReference type="ChEBI" id="CHEBI:61977"/>
        <dbReference type="EC" id="3.1.3.16"/>
    </reaction>
</comment>
<dbReference type="EMBL" id="RCHS01002370">
    <property type="protein sequence ID" value="RMX47820.1"/>
    <property type="molecule type" value="Genomic_DNA"/>
</dbReference>
<dbReference type="InterPro" id="IPR004843">
    <property type="entry name" value="Calcineurin-like_PHP"/>
</dbReference>
<evidence type="ECO:0000313" key="13">
    <source>
        <dbReference type="EMBL" id="RMX47820.1"/>
    </source>
</evidence>
<dbReference type="OrthoDB" id="45007at2759"/>
<feature type="non-terminal residue" evidence="13">
    <location>
        <position position="1"/>
    </location>
</feature>
<dbReference type="GO" id="GO:0046872">
    <property type="term" value="F:metal ion binding"/>
    <property type="evidence" value="ECO:0007669"/>
    <property type="project" value="UniProtKB-KW"/>
</dbReference>
<dbReference type="GO" id="GO:0004722">
    <property type="term" value="F:protein serine/threonine phosphatase activity"/>
    <property type="evidence" value="ECO:0007669"/>
    <property type="project" value="UniProtKB-EC"/>
</dbReference>
<protein>
    <recommendedName>
        <fullName evidence="5">Serine/threonine-protein phosphatase CPPED1</fullName>
        <ecNumber evidence="4">3.1.3.16</ecNumber>
    </recommendedName>
    <alternativeName>
        <fullName evidence="9">Calcineurin-like phosphoesterase domain-containing protein 1</fullName>
    </alternativeName>
</protein>
<dbReference type="PANTHER" id="PTHR43143:SF1">
    <property type="entry name" value="SERINE_THREONINE-PROTEIN PHOSPHATASE CPPED1"/>
    <property type="match status" value="1"/>
</dbReference>
<evidence type="ECO:0000256" key="8">
    <source>
        <dbReference type="ARBA" id="ARBA00022801"/>
    </source>
</evidence>
<dbReference type="InterPro" id="IPR029052">
    <property type="entry name" value="Metallo-depent_PP-like"/>
</dbReference>
<keyword evidence="6" id="KW-0963">Cytoplasm</keyword>
<dbReference type="PANTHER" id="PTHR43143">
    <property type="entry name" value="METALLOPHOSPHOESTERASE, CALCINEURIN SUPERFAMILY"/>
    <property type="match status" value="1"/>
</dbReference>
<dbReference type="Gene3D" id="3.60.21.10">
    <property type="match status" value="1"/>
</dbReference>
<name>A0A3M6U2G7_POCDA</name>
<feature type="domain" description="Calcineurin-like phosphoesterase" evidence="12">
    <location>
        <begin position="85"/>
        <end position="256"/>
    </location>
</feature>
<evidence type="ECO:0000256" key="11">
    <source>
        <dbReference type="ARBA" id="ARBA00048336"/>
    </source>
</evidence>
<evidence type="ECO:0000256" key="7">
    <source>
        <dbReference type="ARBA" id="ARBA00022723"/>
    </source>
</evidence>
<keyword evidence="8" id="KW-0378">Hydrolase</keyword>
<gene>
    <name evidence="13" type="ORF">pdam_00008574</name>
</gene>
<evidence type="ECO:0000256" key="4">
    <source>
        <dbReference type="ARBA" id="ARBA00013081"/>
    </source>
</evidence>
<comment type="cofactor">
    <cofactor evidence="1">
        <name>a divalent metal cation</name>
        <dbReference type="ChEBI" id="CHEBI:60240"/>
    </cofactor>
</comment>
<dbReference type="SUPFAM" id="SSF56300">
    <property type="entry name" value="Metallo-dependent phosphatases"/>
    <property type="match status" value="1"/>
</dbReference>
<dbReference type="InterPro" id="IPR041867">
    <property type="entry name" value="MPP_CSTP1"/>
</dbReference>
<evidence type="ECO:0000256" key="10">
    <source>
        <dbReference type="ARBA" id="ARBA00047761"/>
    </source>
</evidence>
<evidence type="ECO:0000256" key="5">
    <source>
        <dbReference type="ARBA" id="ARBA00013356"/>
    </source>
</evidence>
<keyword evidence="14" id="KW-1185">Reference proteome</keyword>
<dbReference type="Proteomes" id="UP000275408">
    <property type="component" value="Unassembled WGS sequence"/>
</dbReference>
<dbReference type="InterPro" id="IPR051918">
    <property type="entry name" value="STPP_CPPED1"/>
</dbReference>
<evidence type="ECO:0000256" key="3">
    <source>
        <dbReference type="ARBA" id="ARBA00010567"/>
    </source>
</evidence>
<dbReference type="Pfam" id="PF00149">
    <property type="entry name" value="Metallophos"/>
    <property type="match status" value="1"/>
</dbReference>
<dbReference type="GO" id="GO:0005737">
    <property type="term" value="C:cytoplasm"/>
    <property type="evidence" value="ECO:0007669"/>
    <property type="project" value="UniProtKB-SubCell"/>
</dbReference>
<proteinExistence type="inferred from homology"/>
<evidence type="ECO:0000256" key="9">
    <source>
        <dbReference type="ARBA" id="ARBA00032900"/>
    </source>
</evidence>